<dbReference type="EMBL" id="PEXW01000010">
    <property type="protein sequence ID" value="PIS40998.1"/>
    <property type="molecule type" value="Genomic_DNA"/>
</dbReference>
<evidence type="ECO:0000313" key="2">
    <source>
        <dbReference type="Proteomes" id="UP000236845"/>
    </source>
</evidence>
<reference evidence="2" key="1">
    <citation type="submission" date="2017-09" db="EMBL/GenBank/DDBJ databases">
        <title>Depth-based differentiation of microbial function through sediment-hosted aquifers and enrichment of novel symbionts in the deep terrestrial subsurface.</title>
        <authorList>
            <person name="Probst A.J."/>
            <person name="Ladd B."/>
            <person name="Jarett J.K."/>
            <person name="Geller-Mcgrath D.E."/>
            <person name="Sieber C.M.K."/>
            <person name="Emerson J.B."/>
            <person name="Anantharaman K."/>
            <person name="Thomas B.C."/>
            <person name="Malmstrom R."/>
            <person name="Stieglmeier M."/>
            <person name="Klingl A."/>
            <person name="Woyke T."/>
            <person name="Ryan C.M."/>
            <person name="Banfield J.F."/>
        </authorList>
    </citation>
    <scope>NUCLEOTIDE SEQUENCE [LARGE SCALE GENOMIC DNA]</scope>
</reference>
<dbReference type="Proteomes" id="UP000236845">
    <property type="component" value="Unassembled WGS sequence"/>
</dbReference>
<sequence>MLTIFVIPVYYFVKIKTVKLLKGEIMPNFKLNFEDVKKGDKLSFDLQEGRIKIVAVVILAFTQNGRKTIVFDTDNFGENTFALNLEPPGWWEAFYNLESLGVAENIQIVKQ</sequence>
<comment type="caution">
    <text evidence="1">The sequence shown here is derived from an EMBL/GenBank/DDBJ whole genome shotgun (WGS) entry which is preliminary data.</text>
</comment>
<organism evidence="1 2">
    <name type="scientific">Candidatus Kerfeldbacteria bacterium CG08_land_8_20_14_0_20_43_14</name>
    <dbReference type="NCBI Taxonomy" id="2014246"/>
    <lineage>
        <taxon>Bacteria</taxon>
        <taxon>Candidatus Kerfeldiibacteriota</taxon>
    </lineage>
</organism>
<proteinExistence type="predicted"/>
<dbReference type="AlphaFoldDB" id="A0A2H0YR96"/>
<gene>
    <name evidence="1" type="ORF">COT26_00390</name>
</gene>
<name>A0A2H0YR96_9BACT</name>
<accession>A0A2H0YR96</accession>
<protein>
    <submittedName>
        <fullName evidence="1">Uncharacterized protein</fullName>
    </submittedName>
</protein>
<evidence type="ECO:0000313" key="1">
    <source>
        <dbReference type="EMBL" id="PIS40998.1"/>
    </source>
</evidence>